<organism evidence="1 2">
    <name type="scientific">Paramecium octaurelia</name>
    <dbReference type="NCBI Taxonomy" id="43137"/>
    <lineage>
        <taxon>Eukaryota</taxon>
        <taxon>Sar</taxon>
        <taxon>Alveolata</taxon>
        <taxon>Ciliophora</taxon>
        <taxon>Intramacronucleata</taxon>
        <taxon>Oligohymenophorea</taxon>
        <taxon>Peniculida</taxon>
        <taxon>Parameciidae</taxon>
        <taxon>Paramecium</taxon>
    </lineage>
</organism>
<proteinExistence type="predicted"/>
<reference evidence="1" key="1">
    <citation type="submission" date="2021-01" db="EMBL/GenBank/DDBJ databases">
        <authorList>
            <consortium name="Genoscope - CEA"/>
            <person name="William W."/>
        </authorList>
    </citation>
    <scope>NUCLEOTIDE SEQUENCE</scope>
</reference>
<evidence type="ECO:0000313" key="1">
    <source>
        <dbReference type="EMBL" id="CAD8192392.1"/>
    </source>
</evidence>
<protein>
    <submittedName>
        <fullName evidence="1">Uncharacterized protein</fullName>
    </submittedName>
</protein>
<dbReference type="AlphaFoldDB" id="A0A8S1WT63"/>
<gene>
    <name evidence="1" type="ORF">POCTA_138.1.T1020040</name>
</gene>
<dbReference type="Proteomes" id="UP000683925">
    <property type="component" value="Unassembled WGS sequence"/>
</dbReference>
<name>A0A8S1WT63_PAROT</name>
<keyword evidence="2" id="KW-1185">Reference proteome</keyword>
<evidence type="ECO:0000313" key="2">
    <source>
        <dbReference type="Proteomes" id="UP000683925"/>
    </source>
</evidence>
<accession>A0A8S1WT63</accession>
<sequence>MRFDVLYDQLIAIRSKVIKSVGQNGKEIQEQQIRKPILNTIILIFLHNFKQYFQQVNKKYRMKQINQKFIPNIFKRL</sequence>
<comment type="caution">
    <text evidence="1">The sequence shown here is derived from an EMBL/GenBank/DDBJ whole genome shotgun (WGS) entry which is preliminary data.</text>
</comment>
<dbReference type="EMBL" id="CAJJDP010000102">
    <property type="protein sequence ID" value="CAD8192392.1"/>
    <property type="molecule type" value="Genomic_DNA"/>
</dbReference>